<evidence type="ECO:0008006" key="4">
    <source>
        <dbReference type="Google" id="ProtNLM"/>
    </source>
</evidence>
<accession>A0A0D3HZ42</accession>
<reference evidence="2" key="2">
    <citation type="submission" date="2024-10" db="UniProtKB">
        <authorList>
            <consortium name="EnsemblProtists"/>
        </authorList>
    </citation>
    <scope>IDENTIFICATION</scope>
</reference>
<evidence type="ECO:0000313" key="3">
    <source>
        <dbReference type="Proteomes" id="UP000013827"/>
    </source>
</evidence>
<dbReference type="AlphaFoldDB" id="A0A0D3HZ42"/>
<feature type="region of interest" description="Disordered" evidence="1">
    <location>
        <begin position="513"/>
        <end position="561"/>
    </location>
</feature>
<evidence type="ECO:0000313" key="2">
    <source>
        <dbReference type="EnsemblProtists" id="EOD04277"/>
    </source>
</evidence>
<sequence length="884" mass="89258">MGTLARLLYGAHFTADQVTLQVETREQVPSAVSVSLEQVACWGVRVDGMQTAVSAQQQPPRYSLAIADGGFHCSIGRVDVNRGPAADGALRVRLSDKAVGALGQLAALTPLSGMRVAAEKLTADFVLALSPRGSSGLPAGIKLERSEVGAALTVNIASLGPLSGVAGLATQLLSQTLSSLIKDELALIITLDLGPALARFEESQVAALAARPLARAEPPGGFIWTELGRDSVGGDNAAAATLSWLNSTLSNASLGAEAASRVARPPPALNATEPPDELFVPVALLPALPTLELGGLGMADVELTALSVAGLDSVEALSLTLEGERSILASTTLGPLSLRARAWLTVTPPMPTDRQWRGEEGQQVAENDGTACFAYCCRPPGLDQEVEIEASLEGAHAEAILALDPSAQALAVTSLQTAAARPECALAALGVAPRHVSLTASPARLRLRYAAVPSDGGDVLGSAVLAATSHALDFAIGSSAPGAIKDALDAFVSGLALEALEAFITRADHETCATSSPPASLADGGDGGAGTKASGLWRSQGGAGGREGAGEDDTGTGRRHTVGGRAALVQAGSGWANETERQAAFAAATTVADDSAATEAARANLALRALGVDELAVGEIASLSLAVQQLRLAAGALGALSIADLASPCVLTPLRGARLDALDGGASSFELAIAPINGTEPAVLTAGFLGSLLSAVLPGTLGALNEALASTVDAAHEACAAPRVGVPPAAATTTTGTGMSGLETLLSCTVYGAAYGISALVIGGHLACPRFCCVPRRGAAADGGAFPIASHYPRSLTWPLSLLLVLNLLLFSYANAPVLDGAMVRATVSVAGAPLPPLDVFGIGLPSSVIRFWQTGGMGYLISALIVVFSGAPDQRPSSEARQP</sequence>
<reference evidence="3" key="1">
    <citation type="journal article" date="2013" name="Nature">
        <title>Pan genome of the phytoplankton Emiliania underpins its global distribution.</title>
        <authorList>
            <person name="Read B.A."/>
            <person name="Kegel J."/>
            <person name="Klute M.J."/>
            <person name="Kuo A."/>
            <person name="Lefebvre S.C."/>
            <person name="Maumus F."/>
            <person name="Mayer C."/>
            <person name="Miller J."/>
            <person name="Monier A."/>
            <person name="Salamov A."/>
            <person name="Young J."/>
            <person name="Aguilar M."/>
            <person name="Claverie J.M."/>
            <person name="Frickenhaus S."/>
            <person name="Gonzalez K."/>
            <person name="Herman E.K."/>
            <person name="Lin Y.C."/>
            <person name="Napier J."/>
            <person name="Ogata H."/>
            <person name="Sarno A.F."/>
            <person name="Shmutz J."/>
            <person name="Schroeder D."/>
            <person name="de Vargas C."/>
            <person name="Verret F."/>
            <person name="von Dassow P."/>
            <person name="Valentin K."/>
            <person name="Van de Peer Y."/>
            <person name="Wheeler G."/>
            <person name="Dacks J.B."/>
            <person name="Delwiche C.F."/>
            <person name="Dyhrman S.T."/>
            <person name="Glockner G."/>
            <person name="John U."/>
            <person name="Richards T."/>
            <person name="Worden A.Z."/>
            <person name="Zhang X."/>
            <person name="Grigoriev I.V."/>
            <person name="Allen A.E."/>
            <person name="Bidle K."/>
            <person name="Borodovsky M."/>
            <person name="Bowler C."/>
            <person name="Brownlee C."/>
            <person name="Cock J.M."/>
            <person name="Elias M."/>
            <person name="Gladyshev V.N."/>
            <person name="Groth M."/>
            <person name="Guda C."/>
            <person name="Hadaegh A."/>
            <person name="Iglesias-Rodriguez M.D."/>
            <person name="Jenkins J."/>
            <person name="Jones B.M."/>
            <person name="Lawson T."/>
            <person name="Leese F."/>
            <person name="Lindquist E."/>
            <person name="Lobanov A."/>
            <person name="Lomsadze A."/>
            <person name="Malik S.B."/>
            <person name="Marsh M.E."/>
            <person name="Mackinder L."/>
            <person name="Mock T."/>
            <person name="Mueller-Roeber B."/>
            <person name="Pagarete A."/>
            <person name="Parker M."/>
            <person name="Probert I."/>
            <person name="Quesneville H."/>
            <person name="Raines C."/>
            <person name="Rensing S.A."/>
            <person name="Riano-Pachon D.M."/>
            <person name="Richier S."/>
            <person name="Rokitta S."/>
            <person name="Shiraiwa Y."/>
            <person name="Soanes D.M."/>
            <person name="van der Giezen M."/>
            <person name="Wahlund T.M."/>
            <person name="Williams B."/>
            <person name="Wilson W."/>
            <person name="Wolfe G."/>
            <person name="Wurch L.L."/>
        </authorList>
    </citation>
    <scope>NUCLEOTIDE SEQUENCE</scope>
</reference>
<keyword evidence="3" id="KW-1185">Reference proteome</keyword>
<organism evidence="2 3">
    <name type="scientific">Emiliania huxleyi (strain CCMP1516)</name>
    <dbReference type="NCBI Taxonomy" id="280463"/>
    <lineage>
        <taxon>Eukaryota</taxon>
        <taxon>Haptista</taxon>
        <taxon>Haptophyta</taxon>
        <taxon>Prymnesiophyceae</taxon>
        <taxon>Isochrysidales</taxon>
        <taxon>Noelaerhabdaceae</taxon>
        <taxon>Emiliania</taxon>
    </lineage>
</organism>
<name>A0A0D3HZ42_EMIH1</name>
<protein>
    <recommendedName>
        <fullName evidence="4">Lipid-binding serum glycoprotein C-terminal domain-containing protein</fullName>
    </recommendedName>
</protein>
<proteinExistence type="predicted"/>
<dbReference type="HOGENOM" id="CLU_326157_0_0_1"/>
<evidence type="ECO:0000256" key="1">
    <source>
        <dbReference type="SAM" id="MobiDB-lite"/>
    </source>
</evidence>
<dbReference type="PaxDb" id="2903-EOD04277"/>
<dbReference type="RefSeq" id="XP_005756706.1">
    <property type="nucleotide sequence ID" value="XM_005756649.1"/>
</dbReference>
<dbReference type="Proteomes" id="UP000013827">
    <property type="component" value="Unassembled WGS sequence"/>
</dbReference>
<dbReference type="KEGG" id="ehx:EMIHUDRAFT_460267"/>
<dbReference type="GeneID" id="17250430"/>
<dbReference type="EnsemblProtists" id="EOD04277">
    <property type="protein sequence ID" value="EOD04277"/>
    <property type="gene ID" value="EMIHUDRAFT_460267"/>
</dbReference>